<proteinExistence type="predicted"/>
<keyword evidence="2" id="KW-1185">Reference proteome</keyword>
<organism evidence="1 2">
    <name type="scientific">Eumeta variegata</name>
    <name type="common">Bagworm moth</name>
    <name type="synonym">Eumeta japonica</name>
    <dbReference type="NCBI Taxonomy" id="151549"/>
    <lineage>
        <taxon>Eukaryota</taxon>
        <taxon>Metazoa</taxon>
        <taxon>Ecdysozoa</taxon>
        <taxon>Arthropoda</taxon>
        <taxon>Hexapoda</taxon>
        <taxon>Insecta</taxon>
        <taxon>Pterygota</taxon>
        <taxon>Neoptera</taxon>
        <taxon>Endopterygota</taxon>
        <taxon>Lepidoptera</taxon>
        <taxon>Glossata</taxon>
        <taxon>Ditrysia</taxon>
        <taxon>Tineoidea</taxon>
        <taxon>Psychidae</taxon>
        <taxon>Oiketicinae</taxon>
        <taxon>Eumeta</taxon>
    </lineage>
</organism>
<dbReference type="Proteomes" id="UP000299102">
    <property type="component" value="Unassembled WGS sequence"/>
</dbReference>
<dbReference type="AlphaFoldDB" id="A0A4C1YGB8"/>
<gene>
    <name evidence="1" type="ORF">EVAR_60619_1</name>
</gene>
<protein>
    <submittedName>
        <fullName evidence="1">Uncharacterized protein</fullName>
    </submittedName>
</protein>
<accession>A0A4C1YGB8</accession>
<evidence type="ECO:0000313" key="1">
    <source>
        <dbReference type="EMBL" id="GBP73385.1"/>
    </source>
</evidence>
<sequence length="95" mass="11168">MCYQRFRNSFFGESPRRGPRRVICMVICRCYKKPPWTNVNSVFRYEQYNSASRYSRASARRIPVALPSRRGRSPPPSMNIFMIRAVADRTNSLDD</sequence>
<comment type="caution">
    <text evidence="1">The sequence shown here is derived from an EMBL/GenBank/DDBJ whole genome shotgun (WGS) entry which is preliminary data.</text>
</comment>
<name>A0A4C1YGB8_EUMVA</name>
<evidence type="ECO:0000313" key="2">
    <source>
        <dbReference type="Proteomes" id="UP000299102"/>
    </source>
</evidence>
<reference evidence="1 2" key="1">
    <citation type="journal article" date="2019" name="Commun. Biol.">
        <title>The bagworm genome reveals a unique fibroin gene that provides high tensile strength.</title>
        <authorList>
            <person name="Kono N."/>
            <person name="Nakamura H."/>
            <person name="Ohtoshi R."/>
            <person name="Tomita M."/>
            <person name="Numata K."/>
            <person name="Arakawa K."/>
        </authorList>
    </citation>
    <scope>NUCLEOTIDE SEQUENCE [LARGE SCALE GENOMIC DNA]</scope>
</reference>
<dbReference type="EMBL" id="BGZK01001171">
    <property type="protein sequence ID" value="GBP73385.1"/>
    <property type="molecule type" value="Genomic_DNA"/>
</dbReference>